<keyword evidence="3" id="KW-1185">Reference proteome</keyword>
<dbReference type="Gene3D" id="3.30.710.10">
    <property type="entry name" value="Potassium Channel Kv1.1, Chain A"/>
    <property type="match status" value="2"/>
</dbReference>
<dbReference type="CDD" id="cd18186">
    <property type="entry name" value="BTB_POZ_ZBTB_KLHL-like"/>
    <property type="match status" value="1"/>
</dbReference>
<evidence type="ECO:0000259" key="1">
    <source>
        <dbReference type="PROSITE" id="PS50097"/>
    </source>
</evidence>
<proteinExistence type="predicted"/>
<organism evidence="2 3">
    <name type="scientific">Russula ochroleuca</name>
    <dbReference type="NCBI Taxonomy" id="152965"/>
    <lineage>
        <taxon>Eukaryota</taxon>
        <taxon>Fungi</taxon>
        <taxon>Dikarya</taxon>
        <taxon>Basidiomycota</taxon>
        <taxon>Agaricomycotina</taxon>
        <taxon>Agaricomycetes</taxon>
        <taxon>Russulales</taxon>
        <taxon>Russulaceae</taxon>
        <taxon>Russula</taxon>
    </lineage>
</organism>
<reference evidence="2" key="1">
    <citation type="submission" date="2019-10" db="EMBL/GenBank/DDBJ databases">
        <authorList>
            <consortium name="DOE Joint Genome Institute"/>
            <person name="Kuo A."/>
            <person name="Miyauchi S."/>
            <person name="Kiss E."/>
            <person name="Drula E."/>
            <person name="Kohler A."/>
            <person name="Sanchez-Garcia M."/>
            <person name="Andreopoulos B."/>
            <person name="Barry K.W."/>
            <person name="Bonito G."/>
            <person name="Buee M."/>
            <person name="Carver A."/>
            <person name="Chen C."/>
            <person name="Cichocki N."/>
            <person name="Clum A."/>
            <person name="Culley D."/>
            <person name="Crous P.W."/>
            <person name="Fauchery L."/>
            <person name="Girlanda M."/>
            <person name="Hayes R."/>
            <person name="Keri Z."/>
            <person name="LaButti K."/>
            <person name="Lipzen A."/>
            <person name="Lombard V."/>
            <person name="Magnuson J."/>
            <person name="Maillard F."/>
            <person name="Morin E."/>
            <person name="Murat C."/>
            <person name="Nolan M."/>
            <person name="Ohm R."/>
            <person name="Pangilinan J."/>
            <person name="Pereira M."/>
            <person name="Perotto S."/>
            <person name="Peter M."/>
            <person name="Riley R."/>
            <person name="Sitrit Y."/>
            <person name="Stielow B."/>
            <person name="Szollosi G."/>
            <person name="Zifcakova L."/>
            <person name="Stursova M."/>
            <person name="Spatafora J.W."/>
            <person name="Tedersoo L."/>
            <person name="Vaario L.-M."/>
            <person name="Yamada A."/>
            <person name="Yan M."/>
            <person name="Wang P."/>
            <person name="Xu J."/>
            <person name="Bruns T."/>
            <person name="Baldrian P."/>
            <person name="Vilgalys R."/>
            <person name="Henrissat B."/>
            <person name="Grigoriev I.V."/>
            <person name="Hibbett D."/>
            <person name="Nagy L.G."/>
            <person name="Martin F.M."/>
        </authorList>
    </citation>
    <scope>NUCLEOTIDE SEQUENCE</scope>
    <source>
        <strain evidence="2">Prilba</strain>
    </source>
</reference>
<dbReference type="SMART" id="SM00225">
    <property type="entry name" value="BTB"/>
    <property type="match status" value="2"/>
</dbReference>
<comment type="caution">
    <text evidence="2">The sequence shown here is derived from an EMBL/GenBank/DDBJ whole genome shotgun (WGS) entry which is preliminary data.</text>
</comment>
<dbReference type="EMBL" id="WHVB01000020">
    <property type="protein sequence ID" value="KAF8472349.1"/>
    <property type="molecule type" value="Genomic_DNA"/>
</dbReference>
<feature type="domain" description="BTB" evidence="1">
    <location>
        <begin position="329"/>
        <end position="403"/>
    </location>
</feature>
<protein>
    <recommendedName>
        <fullName evidence="1">BTB domain-containing protein</fullName>
    </recommendedName>
</protein>
<dbReference type="Proteomes" id="UP000759537">
    <property type="component" value="Unassembled WGS sequence"/>
</dbReference>
<reference evidence="2" key="2">
    <citation type="journal article" date="2020" name="Nat. Commun.">
        <title>Large-scale genome sequencing of mycorrhizal fungi provides insights into the early evolution of symbiotic traits.</title>
        <authorList>
            <person name="Miyauchi S."/>
            <person name="Kiss E."/>
            <person name="Kuo A."/>
            <person name="Drula E."/>
            <person name="Kohler A."/>
            <person name="Sanchez-Garcia M."/>
            <person name="Morin E."/>
            <person name="Andreopoulos B."/>
            <person name="Barry K.W."/>
            <person name="Bonito G."/>
            <person name="Buee M."/>
            <person name="Carver A."/>
            <person name="Chen C."/>
            <person name="Cichocki N."/>
            <person name="Clum A."/>
            <person name="Culley D."/>
            <person name="Crous P.W."/>
            <person name="Fauchery L."/>
            <person name="Girlanda M."/>
            <person name="Hayes R.D."/>
            <person name="Keri Z."/>
            <person name="LaButti K."/>
            <person name="Lipzen A."/>
            <person name="Lombard V."/>
            <person name="Magnuson J."/>
            <person name="Maillard F."/>
            <person name="Murat C."/>
            <person name="Nolan M."/>
            <person name="Ohm R.A."/>
            <person name="Pangilinan J."/>
            <person name="Pereira M.F."/>
            <person name="Perotto S."/>
            <person name="Peter M."/>
            <person name="Pfister S."/>
            <person name="Riley R."/>
            <person name="Sitrit Y."/>
            <person name="Stielow J.B."/>
            <person name="Szollosi G."/>
            <person name="Zifcakova L."/>
            <person name="Stursova M."/>
            <person name="Spatafora J.W."/>
            <person name="Tedersoo L."/>
            <person name="Vaario L.M."/>
            <person name="Yamada A."/>
            <person name="Yan M."/>
            <person name="Wang P."/>
            <person name="Xu J."/>
            <person name="Bruns T."/>
            <person name="Baldrian P."/>
            <person name="Vilgalys R."/>
            <person name="Dunand C."/>
            <person name="Henrissat B."/>
            <person name="Grigoriev I.V."/>
            <person name="Hibbett D."/>
            <person name="Nagy L.G."/>
            <person name="Martin F.M."/>
        </authorList>
    </citation>
    <scope>NUCLEOTIDE SEQUENCE</scope>
    <source>
        <strain evidence="2">Prilba</strain>
    </source>
</reference>
<dbReference type="InterPro" id="IPR011333">
    <property type="entry name" value="SKP1/BTB/POZ_sf"/>
</dbReference>
<dbReference type="AlphaFoldDB" id="A0A9P5JZI6"/>
<sequence>MSTASLVTAATTDQPLAILLFDHPGADIILRSRDCYHLRVPKIYIFNGSPILGKLIQSASSSPGDANPEASLPVVQLPESGEILHCLLTFIFPVTPLVPSTVEEIMELLSVAQKYQMEAALTHIRGCIARQNSLPTRLEPALRIYALTQKYGLRPEALQMARAIFLKQSMTIEDFGNKLDIMPGAYLYELWTYYEKVQAILASDLTEFRKSCAHGTITGLHCKELSSSKIPSWLDQYIESIGKTPNLFDSAQLNIAMARHFTSKDEDNLNCKCASISSQTISDFWEALASVVDGSFEKAKSALSLVRDQEDPQAQIDSATSPLEPFDISDTNLIIRSSDLVDFRVHKSILAMASPFFKDLLSLPQPSDGEIADGHPVVQLSESSELLNGLISILYPVPTVMPKSYEKVLYLLAACQKYDMASAQSFIRAEVSRGASPGPKDAEAFPAYAIATAKELIPEMENAARLTLDHPMTFKSLGEGLRLFEGWALRDLVGYRRRCRDNLVTCLDLYHQALVPSSCWVGCPEVMPMRDPRQNLVLPRWLNQLFSRNQNDLKLQKVTRPLDIHLRLPQEYFTALKNHETCSFCTRVHLRVGLHFYVELVKKLAQARNKELVKPLNDAGSI</sequence>
<dbReference type="OrthoDB" id="684045at2759"/>
<evidence type="ECO:0000313" key="2">
    <source>
        <dbReference type="EMBL" id="KAF8472349.1"/>
    </source>
</evidence>
<accession>A0A9P5JZI6</accession>
<gene>
    <name evidence="2" type="ORF">DFH94DRAFT_186386</name>
</gene>
<dbReference type="Pfam" id="PF00651">
    <property type="entry name" value="BTB"/>
    <property type="match status" value="1"/>
</dbReference>
<name>A0A9P5JZI6_9AGAM</name>
<dbReference type="PROSITE" id="PS50097">
    <property type="entry name" value="BTB"/>
    <property type="match status" value="1"/>
</dbReference>
<dbReference type="InterPro" id="IPR000210">
    <property type="entry name" value="BTB/POZ_dom"/>
</dbReference>
<evidence type="ECO:0000313" key="3">
    <source>
        <dbReference type="Proteomes" id="UP000759537"/>
    </source>
</evidence>
<dbReference type="SUPFAM" id="SSF54695">
    <property type="entry name" value="POZ domain"/>
    <property type="match status" value="1"/>
</dbReference>